<evidence type="ECO:0000256" key="1">
    <source>
        <dbReference type="ARBA" id="ARBA00004141"/>
    </source>
</evidence>
<reference evidence="10" key="1">
    <citation type="submission" date="2020-05" db="EMBL/GenBank/DDBJ databases">
        <authorList>
            <person name="Chiriac C."/>
            <person name="Salcher M."/>
            <person name="Ghai R."/>
            <person name="Kavagutti S V."/>
        </authorList>
    </citation>
    <scope>NUCLEOTIDE SEQUENCE</scope>
</reference>
<dbReference type="NCBIfam" id="NF004751">
    <property type="entry name" value="PRK06080.1-3"/>
    <property type="match status" value="1"/>
</dbReference>
<evidence type="ECO:0000256" key="9">
    <source>
        <dbReference type="SAM" id="Phobius"/>
    </source>
</evidence>
<evidence type="ECO:0000256" key="8">
    <source>
        <dbReference type="ARBA" id="ARBA00023136"/>
    </source>
</evidence>
<evidence type="ECO:0000256" key="5">
    <source>
        <dbReference type="ARBA" id="ARBA00022679"/>
    </source>
</evidence>
<dbReference type="GO" id="GO:0046428">
    <property type="term" value="F:1,4-dihydroxy-2-naphthoate polyprenyltransferase activity"/>
    <property type="evidence" value="ECO:0007669"/>
    <property type="project" value="InterPro"/>
</dbReference>
<keyword evidence="3" id="KW-0474">Menaquinone biosynthesis</keyword>
<evidence type="ECO:0000313" key="10">
    <source>
        <dbReference type="EMBL" id="CAB4680335.1"/>
    </source>
</evidence>
<dbReference type="EMBL" id="CAEZXB010000021">
    <property type="protein sequence ID" value="CAB4680335.1"/>
    <property type="molecule type" value="Genomic_DNA"/>
</dbReference>
<comment type="subcellular location">
    <subcellularLocation>
        <location evidence="1">Membrane</location>
        <topology evidence="1">Multi-pass membrane protein</topology>
    </subcellularLocation>
</comment>
<evidence type="ECO:0000256" key="3">
    <source>
        <dbReference type="ARBA" id="ARBA00022428"/>
    </source>
</evidence>
<proteinExistence type="inferred from homology"/>
<dbReference type="PIRSF" id="PIRSF005355">
    <property type="entry name" value="UBIAD1"/>
    <property type="match status" value="1"/>
</dbReference>
<dbReference type="InterPro" id="IPR026046">
    <property type="entry name" value="UBIAD1"/>
</dbReference>
<protein>
    <submittedName>
        <fullName evidence="10">Unannotated protein</fullName>
    </submittedName>
</protein>
<gene>
    <name evidence="10" type="ORF">UFOPK2342_01096</name>
</gene>
<name>A0A6J6N624_9ZZZZ</name>
<accession>A0A6J6N624</accession>
<dbReference type="PANTHER" id="PTHR13929">
    <property type="entry name" value="1,4-DIHYDROXY-2-NAPHTHOATE OCTAPRENYLTRANSFERASE"/>
    <property type="match status" value="1"/>
</dbReference>
<dbReference type="NCBIfam" id="TIGR00751">
    <property type="entry name" value="menA"/>
    <property type="match status" value="1"/>
</dbReference>
<dbReference type="GO" id="GO:0009234">
    <property type="term" value="P:menaquinone biosynthetic process"/>
    <property type="evidence" value="ECO:0007669"/>
    <property type="project" value="UniProtKB-UniPathway"/>
</dbReference>
<comment type="pathway">
    <text evidence="2">Quinol/quinone metabolism; menaquinone biosynthesis.</text>
</comment>
<dbReference type="GO" id="GO:0042371">
    <property type="term" value="P:vitamin K biosynthetic process"/>
    <property type="evidence" value="ECO:0007669"/>
    <property type="project" value="TreeGrafter"/>
</dbReference>
<dbReference type="HAMAP" id="MF_01937">
    <property type="entry name" value="MenA_1"/>
    <property type="match status" value="1"/>
</dbReference>
<dbReference type="InterPro" id="IPR000537">
    <property type="entry name" value="UbiA_prenyltransferase"/>
</dbReference>
<feature type="transmembrane region" description="Helical" evidence="9">
    <location>
        <begin position="166"/>
        <end position="184"/>
    </location>
</feature>
<feature type="transmembrane region" description="Helical" evidence="9">
    <location>
        <begin position="213"/>
        <end position="230"/>
    </location>
</feature>
<keyword evidence="5" id="KW-0808">Transferase</keyword>
<dbReference type="Gene3D" id="1.10.357.140">
    <property type="entry name" value="UbiA prenyltransferase"/>
    <property type="match status" value="1"/>
</dbReference>
<dbReference type="PANTHER" id="PTHR13929:SF0">
    <property type="entry name" value="UBIA PRENYLTRANSFERASE DOMAIN-CONTAINING PROTEIN 1"/>
    <property type="match status" value="1"/>
</dbReference>
<dbReference type="GO" id="GO:0016020">
    <property type="term" value="C:membrane"/>
    <property type="evidence" value="ECO:0007669"/>
    <property type="project" value="UniProtKB-SubCell"/>
</dbReference>
<organism evidence="10">
    <name type="scientific">freshwater metagenome</name>
    <dbReference type="NCBI Taxonomy" id="449393"/>
    <lineage>
        <taxon>unclassified sequences</taxon>
        <taxon>metagenomes</taxon>
        <taxon>ecological metagenomes</taxon>
    </lineage>
</organism>
<keyword evidence="8 9" id="KW-0472">Membrane</keyword>
<dbReference type="CDD" id="cd13962">
    <property type="entry name" value="PT_UbiA_UBIAD1"/>
    <property type="match status" value="1"/>
</dbReference>
<feature type="transmembrane region" description="Helical" evidence="9">
    <location>
        <begin position="85"/>
        <end position="106"/>
    </location>
</feature>
<feature type="transmembrane region" description="Helical" evidence="9">
    <location>
        <begin position="142"/>
        <end position="160"/>
    </location>
</feature>
<dbReference type="InterPro" id="IPR004657">
    <property type="entry name" value="MenA"/>
</dbReference>
<feature type="transmembrane region" description="Helical" evidence="9">
    <location>
        <begin position="40"/>
        <end position="60"/>
    </location>
</feature>
<evidence type="ECO:0000256" key="7">
    <source>
        <dbReference type="ARBA" id="ARBA00022989"/>
    </source>
</evidence>
<feature type="transmembrane region" description="Helical" evidence="9">
    <location>
        <begin position="265"/>
        <end position="286"/>
    </location>
</feature>
<keyword evidence="4" id="KW-1003">Cell membrane</keyword>
<keyword evidence="7 9" id="KW-1133">Transmembrane helix</keyword>
<keyword evidence="6 9" id="KW-0812">Transmembrane</keyword>
<evidence type="ECO:0000256" key="4">
    <source>
        <dbReference type="ARBA" id="ARBA00022475"/>
    </source>
</evidence>
<sequence>MSQAKLWILGSRPRTLPAAIAPVLVGTGAAAPHVLPGRALLALVVALALQIGVNFANDYSDGIRGSDSKRVGPLRLVGSGKVSAAHVRTAAFLFFFIGALAGLWLALLTTPWLILVGALSILAAWGYTGGKKPYGYSGWGEVSVFIFFGFIAVVGTYFVQTERLDAISFIAAIPMGSLACALLLTNNLRDLPRDAQVGKKTLAVRIGDPKARALYQGAIFISFLSVALLAGWRSGAVIALTAGIFVIEPLRAIRAGARDMELLPVLAATSKTQLAFSVFLAFGLAVSA</sequence>
<evidence type="ECO:0000256" key="2">
    <source>
        <dbReference type="ARBA" id="ARBA00004863"/>
    </source>
</evidence>
<dbReference type="AlphaFoldDB" id="A0A6J6N624"/>
<dbReference type="UniPathway" id="UPA00079"/>
<dbReference type="Pfam" id="PF01040">
    <property type="entry name" value="UbiA"/>
    <property type="match status" value="1"/>
</dbReference>
<dbReference type="InterPro" id="IPR044878">
    <property type="entry name" value="UbiA_sf"/>
</dbReference>
<evidence type="ECO:0000256" key="6">
    <source>
        <dbReference type="ARBA" id="ARBA00022692"/>
    </source>
</evidence>